<accession>A0ACC2X5Z9</accession>
<keyword evidence="2" id="KW-1185">Reference proteome</keyword>
<dbReference type="EMBL" id="JASBWV010000028">
    <property type="protein sequence ID" value="KAJ9118481.1"/>
    <property type="molecule type" value="Genomic_DNA"/>
</dbReference>
<name>A0ACC2X5Z9_9TREE</name>
<gene>
    <name evidence="1" type="ORF">QFC24_006129</name>
</gene>
<proteinExistence type="predicted"/>
<organism evidence="1 2">
    <name type="scientific">Naganishia onofrii</name>
    <dbReference type="NCBI Taxonomy" id="1851511"/>
    <lineage>
        <taxon>Eukaryota</taxon>
        <taxon>Fungi</taxon>
        <taxon>Dikarya</taxon>
        <taxon>Basidiomycota</taxon>
        <taxon>Agaricomycotina</taxon>
        <taxon>Tremellomycetes</taxon>
        <taxon>Filobasidiales</taxon>
        <taxon>Filobasidiaceae</taxon>
        <taxon>Naganishia</taxon>
    </lineage>
</organism>
<comment type="caution">
    <text evidence="1">The sequence shown here is derived from an EMBL/GenBank/DDBJ whole genome shotgun (WGS) entry which is preliminary data.</text>
</comment>
<protein>
    <submittedName>
        <fullName evidence="1">Uncharacterized protein</fullName>
    </submittedName>
</protein>
<sequence>MRNLTTQPRQSIRERLQAEIAALTNSMRRVDEEIREVDEENTSNTSGSNGADGVGGQSSGLEQPDGDARYTAGEDPNDDSLTPMMGTAYGTEVTSNTSPESPRRGVRAEAEDFERTLTNVTAPEVGSRDSIALPAASSSILAANGTDRSSTQSP</sequence>
<reference evidence="1" key="1">
    <citation type="submission" date="2023-04" db="EMBL/GenBank/DDBJ databases">
        <title>Draft Genome sequencing of Naganishia species isolated from polar environments using Oxford Nanopore Technology.</title>
        <authorList>
            <person name="Leo P."/>
            <person name="Venkateswaran K."/>
        </authorList>
    </citation>
    <scope>NUCLEOTIDE SEQUENCE</scope>
    <source>
        <strain evidence="1">DBVPG 5303</strain>
    </source>
</reference>
<evidence type="ECO:0000313" key="1">
    <source>
        <dbReference type="EMBL" id="KAJ9118481.1"/>
    </source>
</evidence>
<dbReference type="Proteomes" id="UP001234202">
    <property type="component" value="Unassembled WGS sequence"/>
</dbReference>
<evidence type="ECO:0000313" key="2">
    <source>
        <dbReference type="Proteomes" id="UP001234202"/>
    </source>
</evidence>